<name>A0ABZ2M797_9BACT</name>
<keyword evidence="2" id="KW-1185">Reference proteome</keyword>
<accession>A0ABZ2M797</accession>
<evidence type="ECO:0000313" key="1">
    <source>
        <dbReference type="EMBL" id="WXB18380.1"/>
    </source>
</evidence>
<reference evidence="1 2" key="1">
    <citation type="submission" date="2021-12" db="EMBL/GenBank/DDBJ databases">
        <title>Discovery of the Pendulisporaceae a myxobacterial family with distinct sporulation behavior and unique specialized metabolism.</title>
        <authorList>
            <person name="Garcia R."/>
            <person name="Popoff A."/>
            <person name="Bader C.D."/>
            <person name="Loehr J."/>
            <person name="Walesch S."/>
            <person name="Walt C."/>
            <person name="Boldt J."/>
            <person name="Bunk B."/>
            <person name="Haeckl F.J.F.P.J."/>
            <person name="Gunesch A.P."/>
            <person name="Birkelbach J."/>
            <person name="Nuebel U."/>
            <person name="Pietschmann T."/>
            <person name="Bach T."/>
            <person name="Mueller R."/>
        </authorList>
    </citation>
    <scope>NUCLEOTIDE SEQUENCE [LARGE SCALE GENOMIC DNA]</scope>
    <source>
        <strain evidence="1 2">MSr11954</strain>
    </source>
</reference>
<gene>
    <name evidence="1" type="ORF">LZC94_14160</name>
</gene>
<organism evidence="1 2">
    <name type="scientific">Pendulispora albinea</name>
    <dbReference type="NCBI Taxonomy" id="2741071"/>
    <lineage>
        <taxon>Bacteria</taxon>
        <taxon>Pseudomonadati</taxon>
        <taxon>Myxococcota</taxon>
        <taxon>Myxococcia</taxon>
        <taxon>Myxococcales</taxon>
        <taxon>Sorangiineae</taxon>
        <taxon>Pendulisporaceae</taxon>
        <taxon>Pendulispora</taxon>
    </lineage>
</organism>
<sequence>MPFKVAAVTCFYWNFTIYLRLGCPPAQRSNARLGRENACGAPVESPADGVSAGFA</sequence>
<dbReference type="EMBL" id="CP089984">
    <property type="protein sequence ID" value="WXB18380.1"/>
    <property type="molecule type" value="Genomic_DNA"/>
</dbReference>
<protein>
    <submittedName>
        <fullName evidence="1">Uncharacterized protein</fullName>
    </submittedName>
</protein>
<proteinExistence type="predicted"/>
<dbReference type="RefSeq" id="WP_394828011.1">
    <property type="nucleotide sequence ID" value="NZ_CP089984.1"/>
</dbReference>
<evidence type="ECO:0000313" key="2">
    <source>
        <dbReference type="Proteomes" id="UP001370348"/>
    </source>
</evidence>
<dbReference type="Proteomes" id="UP001370348">
    <property type="component" value="Chromosome"/>
</dbReference>